<reference evidence="5" key="1">
    <citation type="journal article" date="2023" name="Comput. Struct. Biotechnol. J.">
        <title>Discovery of a novel marine Bacteroidetes with a rich repertoire of carbohydrate-active enzymes.</title>
        <authorList>
            <person name="Chen B."/>
            <person name="Liu G."/>
            <person name="Chen Q."/>
            <person name="Wang H."/>
            <person name="Liu L."/>
            <person name="Tang K."/>
        </authorList>
    </citation>
    <scope>NUCLEOTIDE SEQUENCE</scope>
    <source>
        <strain evidence="5">TK19036</strain>
    </source>
</reference>
<dbReference type="GO" id="GO:0004176">
    <property type="term" value="F:ATP-dependent peptidase activity"/>
    <property type="evidence" value="ECO:0007669"/>
    <property type="project" value="InterPro"/>
</dbReference>
<dbReference type="PANTHER" id="PTHR37299:SF1">
    <property type="entry name" value="STAGE 0 SPORULATION PROTEIN A HOMOLOG"/>
    <property type="match status" value="1"/>
</dbReference>
<evidence type="ECO:0000256" key="3">
    <source>
        <dbReference type="SAM" id="Phobius"/>
    </source>
</evidence>
<dbReference type="PROSITE" id="PS50930">
    <property type="entry name" value="HTH_LYTTR"/>
    <property type="match status" value="1"/>
</dbReference>
<dbReference type="PANTHER" id="PTHR37299">
    <property type="entry name" value="TRANSCRIPTIONAL REGULATOR-RELATED"/>
    <property type="match status" value="1"/>
</dbReference>
<keyword evidence="5" id="KW-0238">DNA-binding</keyword>
<dbReference type="GO" id="GO:0016020">
    <property type="term" value="C:membrane"/>
    <property type="evidence" value="ECO:0007669"/>
    <property type="project" value="InterPro"/>
</dbReference>
<protein>
    <submittedName>
        <fullName evidence="5">LytTR family DNA-binding domain-containing protein</fullName>
    </submittedName>
</protein>
<keyword evidence="3" id="KW-0472">Membrane</keyword>
<evidence type="ECO:0000256" key="2">
    <source>
        <dbReference type="ARBA" id="ARBA00022801"/>
    </source>
</evidence>
<evidence type="ECO:0000313" key="5">
    <source>
        <dbReference type="EMBL" id="WKN34743.1"/>
    </source>
</evidence>
<dbReference type="Gene3D" id="2.40.50.1020">
    <property type="entry name" value="LytTr DNA-binding domain"/>
    <property type="match status" value="1"/>
</dbReference>
<keyword evidence="3" id="KW-1133">Transmembrane helix</keyword>
<keyword evidence="2" id="KW-0378">Hydrolase</keyword>
<dbReference type="InterPro" id="IPR007492">
    <property type="entry name" value="LytTR_DNA-bd_dom"/>
</dbReference>
<dbReference type="InterPro" id="IPR011546">
    <property type="entry name" value="Pept_M41_FtsH_extracell"/>
</dbReference>
<dbReference type="Pfam" id="PF04397">
    <property type="entry name" value="LytTR"/>
    <property type="match status" value="1"/>
</dbReference>
<feature type="domain" description="HTH LytTR-type" evidence="4">
    <location>
        <begin position="186"/>
        <end position="292"/>
    </location>
</feature>
<keyword evidence="3" id="KW-0812">Transmembrane</keyword>
<proteinExistence type="predicted"/>
<dbReference type="GO" id="GO:0008270">
    <property type="term" value="F:zinc ion binding"/>
    <property type="evidence" value="ECO:0007669"/>
    <property type="project" value="InterPro"/>
</dbReference>
<name>A0AA49GK08_9BACT</name>
<dbReference type="AlphaFoldDB" id="A0AA49GK08"/>
<dbReference type="GO" id="GO:0006508">
    <property type="term" value="P:proteolysis"/>
    <property type="evidence" value="ECO:0007669"/>
    <property type="project" value="UniProtKB-KW"/>
</dbReference>
<dbReference type="EMBL" id="CP120682">
    <property type="protein sequence ID" value="WKN34743.1"/>
    <property type="molecule type" value="Genomic_DNA"/>
</dbReference>
<feature type="transmembrane region" description="Helical" evidence="3">
    <location>
        <begin position="132"/>
        <end position="154"/>
    </location>
</feature>
<dbReference type="GO" id="GO:0000156">
    <property type="term" value="F:phosphorelay response regulator activity"/>
    <property type="evidence" value="ECO:0007669"/>
    <property type="project" value="InterPro"/>
</dbReference>
<sequence>MKKRYVVLLYALAFFLLIAGLIYLAGRDLTIEITQRQFEQMLREGEIQEVILVSNENRVEVTLDNEALQKPDYWNELVERNPFALSSGPQYHLIITNPDVFDASFFEAQRGLPKSEWVGYQVEERSGLGSLLLNWGFLFLLCALIFGTPIFIFVQAARKRNRSAELISHETGSSKTPQPEQSLINFPHKVGDRVVFTPINEIACFFAQDNHVYLYDVLGKEHLVEYTLADLEGKLPAQFIRVHRAYIINAHLIQEVKKQPGSRFAIRMQDEQHKEIMSGQSYAAPVKQLLEI</sequence>
<organism evidence="5">
    <name type="scientific">Roseihalotalea indica</name>
    <dbReference type="NCBI Taxonomy" id="2867963"/>
    <lineage>
        <taxon>Bacteria</taxon>
        <taxon>Pseudomonadati</taxon>
        <taxon>Bacteroidota</taxon>
        <taxon>Cytophagia</taxon>
        <taxon>Cytophagales</taxon>
        <taxon>Catalimonadaceae</taxon>
        <taxon>Roseihalotalea</taxon>
    </lineage>
</organism>
<reference evidence="5" key="2">
    <citation type="journal article" date="2024" name="Antonie Van Leeuwenhoek">
        <title>Roseihalotalea indica gen. nov., sp. nov., a halophilic Bacteroidetes from mesopelagic Southwest Indian Ocean with higher carbohydrate metabolic potential.</title>
        <authorList>
            <person name="Chen B."/>
            <person name="Zhang M."/>
            <person name="Lin D."/>
            <person name="Ye J."/>
            <person name="Tang K."/>
        </authorList>
    </citation>
    <scope>NUCLEOTIDE SEQUENCE</scope>
    <source>
        <strain evidence="5">TK19036</strain>
    </source>
</reference>
<dbReference type="GO" id="GO:0005524">
    <property type="term" value="F:ATP binding"/>
    <property type="evidence" value="ECO:0007669"/>
    <property type="project" value="InterPro"/>
</dbReference>
<gene>
    <name evidence="5" type="ORF">K4G66_20420</name>
</gene>
<dbReference type="SMART" id="SM00850">
    <property type="entry name" value="LytTR"/>
    <property type="match status" value="1"/>
</dbReference>
<dbReference type="GO" id="GO:0003677">
    <property type="term" value="F:DNA binding"/>
    <property type="evidence" value="ECO:0007669"/>
    <property type="project" value="UniProtKB-KW"/>
</dbReference>
<feature type="transmembrane region" description="Helical" evidence="3">
    <location>
        <begin position="7"/>
        <end position="26"/>
    </location>
</feature>
<evidence type="ECO:0000259" key="4">
    <source>
        <dbReference type="PROSITE" id="PS50930"/>
    </source>
</evidence>
<keyword evidence="1" id="KW-0645">Protease</keyword>
<dbReference type="Pfam" id="PF06480">
    <property type="entry name" value="FtsH_ext"/>
    <property type="match status" value="1"/>
</dbReference>
<dbReference type="Gene3D" id="3.40.1690.20">
    <property type="match status" value="1"/>
</dbReference>
<dbReference type="GO" id="GO:0004222">
    <property type="term" value="F:metalloendopeptidase activity"/>
    <property type="evidence" value="ECO:0007669"/>
    <property type="project" value="InterPro"/>
</dbReference>
<evidence type="ECO:0000256" key="1">
    <source>
        <dbReference type="ARBA" id="ARBA00022670"/>
    </source>
</evidence>
<accession>A0AA49GK08</accession>
<dbReference type="InterPro" id="IPR046947">
    <property type="entry name" value="LytR-like"/>
</dbReference>